<dbReference type="InterPro" id="IPR014729">
    <property type="entry name" value="Rossmann-like_a/b/a_fold"/>
</dbReference>
<dbReference type="Proteomes" id="UP001050691">
    <property type="component" value="Unassembled WGS sequence"/>
</dbReference>
<proteinExistence type="inferred from homology"/>
<keyword evidence="3" id="KW-0808">Transferase</keyword>
<evidence type="ECO:0000313" key="9">
    <source>
        <dbReference type="EMBL" id="GJJ13933.1"/>
    </source>
</evidence>
<dbReference type="GO" id="GO:0005737">
    <property type="term" value="C:cytoplasm"/>
    <property type="evidence" value="ECO:0007669"/>
    <property type="project" value="TreeGrafter"/>
</dbReference>
<evidence type="ECO:0000256" key="6">
    <source>
        <dbReference type="ARBA" id="ARBA00023209"/>
    </source>
</evidence>
<dbReference type="Gene3D" id="3.40.50.620">
    <property type="entry name" value="HUPs"/>
    <property type="match status" value="2"/>
</dbReference>
<gene>
    <name evidence="9" type="ORF">Clacol_008190</name>
</gene>
<evidence type="ECO:0000313" key="10">
    <source>
        <dbReference type="Proteomes" id="UP001050691"/>
    </source>
</evidence>
<dbReference type="AlphaFoldDB" id="A0AAV5AML5"/>
<accession>A0AAV5AML5</accession>
<protein>
    <recommendedName>
        <fullName evidence="11">Rhodanese domain-containing protein</fullName>
    </recommendedName>
</protein>
<keyword evidence="5" id="KW-0443">Lipid metabolism</keyword>
<keyword evidence="2" id="KW-0444">Lipid biosynthesis</keyword>
<evidence type="ECO:0000256" key="8">
    <source>
        <dbReference type="ARBA" id="ARBA00025707"/>
    </source>
</evidence>
<organism evidence="9 10">
    <name type="scientific">Clathrus columnatus</name>
    <dbReference type="NCBI Taxonomy" id="1419009"/>
    <lineage>
        <taxon>Eukaryota</taxon>
        <taxon>Fungi</taxon>
        <taxon>Dikarya</taxon>
        <taxon>Basidiomycota</taxon>
        <taxon>Agaricomycotina</taxon>
        <taxon>Agaricomycetes</taxon>
        <taxon>Phallomycetidae</taxon>
        <taxon>Phallales</taxon>
        <taxon>Clathraceae</taxon>
        <taxon>Clathrus</taxon>
    </lineage>
</organism>
<dbReference type="PANTHER" id="PTHR45780:SF2">
    <property type="entry name" value="ETHANOLAMINE-PHOSPHATE CYTIDYLYLTRANSFERASE"/>
    <property type="match status" value="1"/>
</dbReference>
<evidence type="ECO:0000256" key="3">
    <source>
        <dbReference type="ARBA" id="ARBA00022679"/>
    </source>
</evidence>
<evidence type="ECO:0000256" key="7">
    <source>
        <dbReference type="ARBA" id="ARBA00023264"/>
    </source>
</evidence>
<dbReference type="GO" id="GO:0004306">
    <property type="term" value="F:ethanolamine-phosphate cytidylyltransferase activity"/>
    <property type="evidence" value="ECO:0007669"/>
    <property type="project" value="InterPro"/>
</dbReference>
<comment type="caution">
    <text evidence="9">The sequence shown here is derived from an EMBL/GenBank/DDBJ whole genome shotgun (WGS) entry which is preliminary data.</text>
</comment>
<comment type="pathway">
    <text evidence="8">Phospholipid metabolism.</text>
</comment>
<keyword evidence="4" id="KW-0548">Nucleotidyltransferase</keyword>
<evidence type="ECO:0000256" key="2">
    <source>
        <dbReference type="ARBA" id="ARBA00022516"/>
    </source>
</evidence>
<comment type="similarity">
    <text evidence="1">Belongs to the cytidylyltransferase family.</text>
</comment>
<evidence type="ECO:0000256" key="5">
    <source>
        <dbReference type="ARBA" id="ARBA00023098"/>
    </source>
</evidence>
<evidence type="ECO:0000256" key="4">
    <source>
        <dbReference type="ARBA" id="ARBA00022695"/>
    </source>
</evidence>
<evidence type="ECO:0000256" key="1">
    <source>
        <dbReference type="ARBA" id="ARBA00010101"/>
    </source>
</evidence>
<dbReference type="GO" id="GO:0006646">
    <property type="term" value="P:phosphatidylethanolamine biosynthetic process"/>
    <property type="evidence" value="ECO:0007669"/>
    <property type="project" value="InterPro"/>
</dbReference>
<evidence type="ECO:0008006" key="11">
    <source>
        <dbReference type="Google" id="ProtNLM"/>
    </source>
</evidence>
<name>A0AAV5AML5_9AGAM</name>
<dbReference type="PANTHER" id="PTHR45780">
    <property type="entry name" value="ETHANOLAMINE-PHOSPHATE CYTIDYLYLTRANSFERASE"/>
    <property type="match status" value="1"/>
</dbReference>
<reference evidence="9" key="1">
    <citation type="submission" date="2021-10" db="EMBL/GenBank/DDBJ databases">
        <title>De novo Genome Assembly of Clathrus columnatus (Basidiomycota, Fungi) Using Illumina and Nanopore Sequence Data.</title>
        <authorList>
            <person name="Ogiso-Tanaka E."/>
            <person name="Itagaki H."/>
            <person name="Hosoya T."/>
            <person name="Hosaka K."/>
        </authorList>
    </citation>
    <scope>NUCLEOTIDE SEQUENCE</scope>
    <source>
        <strain evidence="9">MO-923</strain>
    </source>
</reference>
<keyword evidence="10" id="KW-1185">Reference proteome</keyword>
<keyword evidence="6" id="KW-0594">Phospholipid biosynthesis</keyword>
<keyword evidence="7" id="KW-1208">Phospholipid metabolism</keyword>
<dbReference type="EMBL" id="BPWL01000009">
    <property type="protein sequence ID" value="GJJ13933.1"/>
    <property type="molecule type" value="Genomic_DNA"/>
</dbReference>
<sequence length="177" mass="19531">MFAQDSLFFFWNANIATAHSIPQDAHGQDCYGTYKAEGKYLECKRTKGISTTDLIQRILLPEGRATEEIDEGCLEILVNEFAKSVPYPFPVIRYNDLISSSDFDAVRKLWPAGRKIVYVGGGWDCFGSGHVEYLRRCKELLGAGGYPGEAIAAIAGEDAGRNPMQGTSFYPFAIVTT</sequence>
<dbReference type="InterPro" id="IPR044608">
    <property type="entry name" value="Ect1/PCYT2"/>
</dbReference>